<feature type="domain" description="Type I restriction modification DNA specificity" evidence="4">
    <location>
        <begin position="3"/>
        <end position="179"/>
    </location>
</feature>
<organism evidence="5 6">
    <name type="scientific">Anaerostipes amylophilus</name>
    <dbReference type="NCBI Taxonomy" id="2981779"/>
    <lineage>
        <taxon>Bacteria</taxon>
        <taxon>Bacillati</taxon>
        <taxon>Bacillota</taxon>
        <taxon>Clostridia</taxon>
        <taxon>Lachnospirales</taxon>
        <taxon>Lachnospiraceae</taxon>
        <taxon>Anaerostipes</taxon>
    </lineage>
</organism>
<sequence length="391" mass="44751">MNNNWEYKKIGDICIVERGGSPRPINQFITDDENGINWIKIGDTTESMYITETAQKIKPEGMKKSRYVQPGDFLLSNSMSFGRPYILKIDGCIHDGWLVLRDKDDLFDKRFLYYYLSSKTTYEKFKSMAVGGVVNNLNSEMVRKVDVPIPSKMEQAKTADVLDKLNSVIVMYQQEIQKLDKLIQARFVEMFGDPIINNMSWPESTIGDGCFVTKLAGFEYSKYIEYDDTGDVVMVKAQNVKNGTLNRKDLSFISNEVSDALPRSQLLPGDVVMTYVGANIGDVALIDDKYKYHLAPNVAKIRVDAKIYNSVYFMYMLMFLNSYIVKNSADTAKAALGMERIRKLKVFIPTYDLQNQFAAFVQQVNKSKFEIQKSLEKTQLLFDSLMQEYFG</sequence>
<keyword evidence="5" id="KW-0378">Hydrolase</keyword>
<comment type="caution">
    <text evidence="5">The sequence shown here is derived from an EMBL/GenBank/DDBJ whole genome shotgun (WGS) entry which is preliminary data.</text>
</comment>
<keyword evidence="3" id="KW-0238">DNA-binding</keyword>
<accession>A0ABV1ITY8</accession>
<protein>
    <submittedName>
        <fullName evidence="5">Restriction endonuclease subunit S</fullName>
    </submittedName>
</protein>
<dbReference type="GO" id="GO:0004519">
    <property type="term" value="F:endonuclease activity"/>
    <property type="evidence" value="ECO:0007669"/>
    <property type="project" value="UniProtKB-KW"/>
</dbReference>
<evidence type="ECO:0000259" key="4">
    <source>
        <dbReference type="Pfam" id="PF01420"/>
    </source>
</evidence>
<dbReference type="PANTHER" id="PTHR30408">
    <property type="entry name" value="TYPE-1 RESTRICTION ENZYME ECOKI SPECIFICITY PROTEIN"/>
    <property type="match status" value="1"/>
</dbReference>
<evidence type="ECO:0000256" key="2">
    <source>
        <dbReference type="ARBA" id="ARBA00022747"/>
    </source>
</evidence>
<gene>
    <name evidence="5" type="ORF">AAAU51_05805</name>
</gene>
<dbReference type="InterPro" id="IPR052021">
    <property type="entry name" value="Type-I_RS_S_subunit"/>
</dbReference>
<dbReference type="SUPFAM" id="SSF116734">
    <property type="entry name" value="DNA methylase specificity domain"/>
    <property type="match status" value="2"/>
</dbReference>
<evidence type="ECO:0000313" key="5">
    <source>
        <dbReference type="EMBL" id="MEQ2710685.1"/>
    </source>
</evidence>
<feature type="domain" description="Type I restriction modification DNA specificity" evidence="4">
    <location>
        <begin position="201"/>
        <end position="375"/>
    </location>
</feature>
<comment type="similarity">
    <text evidence="1">Belongs to the type-I restriction system S methylase family.</text>
</comment>
<dbReference type="Gene3D" id="3.90.220.20">
    <property type="entry name" value="DNA methylase specificity domains"/>
    <property type="match status" value="2"/>
</dbReference>
<dbReference type="InterPro" id="IPR000055">
    <property type="entry name" value="Restrct_endonuc_typeI_TRD"/>
</dbReference>
<evidence type="ECO:0000313" key="6">
    <source>
        <dbReference type="Proteomes" id="UP001482154"/>
    </source>
</evidence>
<dbReference type="Gene3D" id="1.10.287.1120">
    <property type="entry name" value="Bipartite methylase S protein"/>
    <property type="match status" value="1"/>
</dbReference>
<keyword evidence="5" id="KW-0540">Nuclease</keyword>
<dbReference type="RefSeq" id="WP_349110652.1">
    <property type="nucleotide sequence ID" value="NZ_JBBNIN010000006.1"/>
</dbReference>
<dbReference type="PANTHER" id="PTHR30408:SF12">
    <property type="entry name" value="TYPE I RESTRICTION ENZYME MJAVIII SPECIFICITY SUBUNIT"/>
    <property type="match status" value="1"/>
</dbReference>
<keyword evidence="6" id="KW-1185">Reference proteome</keyword>
<dbReference type="InterPro" id="IPR044946">
    <property type="entry name" value="Restrct_endonuc_typeI_TRD_sf"/>
</dbReference>
<keyword evidence="2" id="KW-0680">Restriction system</keyword>
<dbReference type="Pfam" id="PF01420">
    <property type="entry name" value="Methylase_S"/>
    <property type="match status" value="2"/>
</dbReference>
<dbReference type="CDD" id="cd17283">
    <property type="entry name" value="RMtype1_S_Hpy180ORF7835P_TRD2-CR2_like"/>
    <property type="match status" value="1"/>
</dbReference>
<name>A0ABV1ITY8_9FIRM</name>
<evidence type="ECO:0000256" key="1">
    <source>
        <dbReference type="ARBA" id="ARBA00010923"/>
    </source>
</evidence>
<proteinExistence type="inferred from homology"/>
<reference evidence="5 6" key="1">
    <citation type="submission" date="2024-04" db="EMBL/GenBank/DDBJ databases">
        <title>Human intestinal bacterial collection.</title>
        <authorList>
            <person name="Pauvert C."/>
            <person name="Hitch T.C.A."/>
            <person name="Clavel T."/>
        </authorList>
    </citation>
    <scope>NUCLEOTIDE SEQUENCE [LARGE SCALE GENOMIC DNA]</scope>
    <source>
        <strain evidence="5 6">CLA-AA-H249</strain>
    </source>
</reference>
<evidence type="ECO:0000256" key="3">
    <source>
        <dbReference type="ARBA" id="ARBA00023125"/>
    </source>
</evidence>
<keyword evidence="5" id="KW-0255">Endonuclease</keyword>
<dbReference type="Proteomes" id="UP001482154">
    <property type="component" value="Unassembled WGS sequence"/>
</dbReference>
<dbReference type="EMBL" id="JBBNIN010000006">
    <property type="protein sequence ID" value="MEQ2710685.1"/>
    <property type="molecule type" value="Genomic_DNA"/>
</dbReference>